<dbReference type="Pfam" id="PF02458">
    <property type="entry name" value="Transferase"/>
    <property type="match status" value="1"/>
</dbReference>
<accession>A0AAD9X1G6</accession>
<gene>
    <name evidence="3" type="ORF">Ddye_018460</name>
</gene>
<sequence>MATKQSIVKVIEQSQVAPPPGSVSTTTVPLTFFDIPWFRSPPIEWIFFYEMPYPTLHFMQTVIPHLKEYLSITLSHFFPFAGKLTWPPPPRQPYIVYNEGDAIQVTVSESDALISNFVSNHARDI</sequence>
<dbReference type="GO" id="GO:0016747">
    <property type="term" value="F:acyltransferase activity, transferring groups other than amino-acyl groups"/>
    <property type="evidence" value="ECO:0007669"/>
    <property type="project" value="UniProtKB-ARBA"/>
</dbReference>
<dbReference type="InterPro" id="IPR051504">
    <property type="entry name" value="Plant_metabolite_acyltrans"/>
</dbReference>
<dbReference type="InterPro" id="IPR023213">
    <property type="entry name" value="CAT-like_dom_sf"/>
</dbReference>
<evidence type="ECO:0000313" key="3">
    <source>
        <dbReference type="EMBL" id="KAK2650971.1"/>
    </source>
</evidence>
<evidence type="ECO:0000256" key="1">
    <source>
        <dbReference type="ARBA" id="ARBA00022679"/>
    </source>
</evidence>
<dbReference type="Proteomes" id="UP001280121">
    <property type="component" value="Unassembled WGS sequence"/>
</dbReference>
<evidence type="ECO:0000313" key="4">
    <source>
        <dbReference type="Proteomes" id="UP001280121"/>
    </source>
</evidence>
<keyword evidence="4" id="KW-1185">Reference proteome</keyword>
<name>A0AAD9X1G6_9ROSI</name>
<dbReference type="PANTHER" id="PTHR31625">
    <property type="match status" value="1"/>
</dbReference>
<comment type="caution">
    <text evidence="3">The sequence shown here is derived from an EMBL/GenBank/DDBJ whole genome shotgun (WGS) entry which is preliminary data.</text>
</comment>
<keyword evidence="1" id="KW-0808">Transferase</keyword>
<reference evidence="3" key="1">
    <citation type="journal article" date="2023" name="Plant J.">
        <title>Genome sequences and population genomics provide insights into the demographic history, inbreeding, and mutation load of two 'living fossil' tree species of Dipteronia.</title>
        <authorList>
            <person name="Feng Y."/>
            <person name="Comes H.P."/>
            <person name="Chen J."/>
            <person name="Zhu S."/>
            <person name="Lu R."/>
            <person name="Zhang X."/>
            <person name="Li P."/>
            <person name="Qiu J."/>
            <person name="Olsen K.M."/>
            <person name="Qiu Y."/>
        </authorList>
    </citation>
    <scope>NUCLEOTIDE SEQUENCE</scope>
    <source>
        <strain evidence="3">KIB01</strain>
    </source>
</reference>
<dbReference type="AlphaFoldDB" id="A0AAD9X1G6"/>
<protein>
    <submittedName>
        <fullName evidence="3">Uncharacterized protein</fullName>
    </submittedName>
</protein>
<evidence type="ECO:0000256" key="2">
    <source>
        <dbReference type="ARBA" id="ARBA00023315"/>
    </source>
</evidence>
<keyword evidence="2" id="KW-0012">Acyltransferase</keyword>
<dbReference type="Gene3D" id="3.30.559.10">
    <property type="entry name" value="Chloramphenicol acetyltransferase-like domain"/>
    <property type="match status" value="1"/>
</dbReference>
<organism evidence="3 4">
    <name type="scientific">Dipteronia dyeriana</name>
    <dbReference type="NCBI Taxonomy" id="168575"/>
    <lineage>
        <taxon>Eukaryota</taxon>
        <taxon>Viridiplantae</taxon>
        <taxon>Streptophyta</taxon>
        <taxon>Embryophyta</taxon>
        <taxon>Tracheophyta</taxon>
        <taxon>Spermatophyta</taxon>
        <taxon>Magnoliopsida</taxon>
        <taxon>eudicotyledons</taxon>
        <taxon>Gunneridae</taxon>
        <taxon>Pentapetalae</taxon>
        <taxon>rosids</taxon>
        <taxon>malvids</taxon>
        <taxon>Sapindales</taxon>
        <taxon>Sapindaceae</taxon>
        <taxon>Hippocastanoideae</taxon>
        <taxon>Acereae</taxon>
        <taxon>Dipteronia</taxon>
    </lineage>
</organism>
<proteinExistence type="predicted"/>
<dbReference type="EMBL" id="JANJYI010000005">
    <property type="protein sequence ID" value="KAK2650971.1"/>
    <property type="molecule type" value="Genomic_DNA"/>
</dbReference>